<dbReference type="OrthoDB" id="5874952at2759"/>
<proteinExistence type="predicted"/>
<feature type="compositionally biased region" description="Low complexity" evidence="2">
    <location>
        <begin position="37"/>
        <end position="53"/>
    </location>
</feature>
<evidence type="ECO:0000256" key="2">
    <source>
        <dbReference type="SAM" id="MobiDB-lite"/>
    </source>
</evidence>
<dbReference type="Proteomes" id="UP000031036">
    <property type="component" value="Unassembled WGS sequence"/>
</dbReference>
<feature type="compositionally biased region" description="Low complexity" evidence="2">
    <location>
        <begin position="237"/>
        <end position="254"/>
    </location>
</feature>
<reference evidence="3 4" key="1">
    <citation type="submission" date="2014-11" db="EMBL/GenBank/DDBJ databases">
        <title>Genetic blueprint of the zoonotic pathogen Toxocara canis.</title>
        <authorList>
            <person name="Zhu X.-Q."/>
            <person name="Korhonen P.K."/>
            <person name="Cai H."/>
            <person name="Young N.D."/>
            <person name="Nejsum P."/>
            <person name="von Samson-Himmelstjerna G."/>
            <person name="Boag P.R."/>
            <person name="Tan P."/>
            <person name="Li Q."/>
            <person name="Min J."/>
            <person name="Yang Y."/>
            <person name="Wang X."/>
            <person name="Fang X."/>
            <person name="Hall R.S."/>
            <person name="Hofmann A."/>
            <person name="Sternberg P.W."/>
            <person name="Jex A.R."/>
            <person name="Gasser R.B."/>
        </authorList>
    </citation>
    <scope>NUCLEOTIDE SEQUENCE [LARGE SCALE GENOMIC DNA]</scope>
    <source>
        <strain evidence="3">PN_DK_2014</strain>
    </source>
</reference>
<dbReference type="AlphaFoldDB" id="A0A0B2VRB9"/>
<keyword evidence="1" id="KW-0175">Coiled coil</keyword>
<organism evidence="3 4">
    <name type="scientific">Toxocara canis</name>
    <name type="common">Canine roundworm</name>
    <dbReference type="NCBI Taxonomy" id="6265"/>
    <lineage>
        <taxon>Eukaryota</taxon>
        <taxon>Metazoa</taxon>
        <taxon>Ecdysozoa</taxon>
        <taxon>Nematoda</taxon>
        <taxon>Chromadorea</taxon>
        <taxon>Rhabditida</taxon>
        <taxon>Spirurina</taxon>
        <taxon>Ascaridomorpha</taxon>
        <taxon>Ascaridoidea</taxon>
        <taxon>Toxocaridae</taxon>
        <taxon>Toxocara</taxon>
    </lineage>
</organism>
<protein>
    <submittedName>
        <fullName evidence="3">Uncharacterized protein</fullName>
    </submittedName>
</protein>
<accession>A0A0B2VRB9</accession>
<sequence>MGGATRRAALLRKPTERSEDADADCRQAFTRGMKPPYRSSLRAQSSAYAAAQDDGSHNPWYPAGQPYYRPPSVEYSVPVPLTAALNQCDSCRESRYYNGVFRRNTPRPANPDYYGERWDAEDELMEADVDEANPKLQQTSSSPCIKQAVSYKIRGTCTRHNKGNIDDVAPSTSQQTGSVNSEVTASQQQTSVPVKKGFLARISLRNRSKKNGTADHAKTATTELAHSNQTKKKCMSKKNSAQSKKKQPASSESAVVKTNSDAGPSLAKKLSTGNLATNAVRKRCLKQTRKSAGVKISSLPSLKADRTSKWEKVAMKSRALFLKSRSQKMLKERLNKYRLVSPRNGPTSSDAITTLAISRRTSSQRLTDLPHRHIGARPDSSEINGNSAVAHTVELATSKIVIRNANAYETQPTHELANDISLRTPRASANASDLSFTPFFQSDGWKKFVKEVYENSSLTPPNSSCFTSSTPTAPVMPAPASETLASSPTTAHNCHAPGHALTAGLPCNAYDSSTVSPSVNIEVGNTNSPSGAPFCGTTVKIEIEDEPGMPAMASAAFRASCSSEASICTPDVSIGHPSSPNFSCMDDDAKLKHMWTLVAKETALHASLNIIEEKLVKLKAEMVSLLKERVKIEKEIVGVREMKNQLLQSAGDHGPLRDSFAATCDSLR</sequence>
<feature type="region of interest" description="Disordered" evidence="2">
    <location>
        <begin position="204"/>
        <end position="269"/>
    </location>
</feature>
<dbReference type="EMBL" id="JPKZ01001178">
    <property type="protein sequence ID" value="KHN83575.1"/>
    <property type="molecule type" value="Genomic_DNA"/>
</dbReference>
<feature type="compositionally biased region" description="Basic and acidic residues" evidence="2">
    <location>
        <begin position="13"/>
        <end position="25"/>
    </location>
</feature>
<keyword evidence="4" id="KW-1185">Reference proteome</keyword>
<comment type="caution">
    <text evidence="3">The sequence shown here is derived from an EMBL/GenBank/DDBJ whole genome shotgun (WGS) entry which is preliminary data.</text>
</comment>
<gene>
    <name evidence="3" type="ORF">Tcan_18776</name>
</gene>
<evidence type="ECO:0000313" key="4">
    <source>
        <dbReference type="Proteomes" id="UP000031036"/>
    </source>
</evidence>
<feature type="coiled-coil region" evidence="1">
    <location>
        <begin position="608"/>
        <end position="635"/>
    </location>
</feature>
<feature type="region of interest" description="Disordered" evidence="2">
    <location>
        <begin position="159"/>
        <end position="192"/>
    </location>
</feature>
<feature type="compositionally biased region" description="Polar residues" evidence="2">
    <location>
        <begin position="170"/>
        <end position="192"/>
    </location>
</feature>
<evidence type="ECO:0000313" key="3">
    <source>
        <dbReference type="EMBL" id="KHN83575.1"/>
    </source>
</evidence>
<feature type="region of interest" description="Disordered" evidence="2">
    <location>
        <begin position="1"/>
        <end position="64"/>
    </location>
</feature>
<feature type="compositionally biased region" description="Polar residues" evidence="2">
    <location>
        <begin position="219"/>
        <end position="228"/>
    </location>
</feature>
<name>A0A0B2VRB9_TOXCA</name>
<evidence type="ECO:0000256" key="1">
    <source>
        <dbReference type="SAM" id="Coils"/>
    </source>
</evidence>